<evidence type="ECO:0000256" key="1">
    <source>
        <dbReference type="ARBA" id="ARBA00004609"/>
    </source>
</evidence>
<evidence type="ECO:0000313" key="10">
    <source>
        <dbReference type="EMBL" id="KAK7694433.1"/>
    </source>
</evidence>
<dbReference type="InterPro" id="IPR046530">
    <property type="entry name" value="BIM1-like_dom"/>
</dbReference>
<keyword evidence="7" id="KW-0449">Lipoprotein</keyword>
<evidence type="ECO:0000256" key="7">
    <source>
        <dbReference type="ARBA" id="ARBA00023288"/>
    </source>
</evidence>
<dbReference type="AlphaFoldDB" id="A0AAW0GM76"/>
<dbReference type="CDD" id="cd21176">
    <property type="entry name" value="LPMO_auxiliary-like"/>
    <property type="match status" value="1"/>
</dbReference>
<proteinExistence type="predicted"/>
<evidence type="ECO:0000256" key="3">
    <source>
        <dbReference type="ARBA" id="ARBA00022622"/>
    </source>
</evidence>
<keyword evidence="5" id="KW-0472">Membrane</keyword>
<keyword evidence="3" id="KW-0336">GPI-anchor</keyword>
<keyword evidence="11" id="KW-1185">Reference proteome</keyword>
<evidence type="ECO:0000313" key="11">
    <source>
        <dbReference type="Proteomes" id="UP001385951"/>
    </source>
</evidence>
<keyword evidence="6" id="KW-0325">Glycoprotein</keyword>
<evidence type="ECO:0000259" key="9">
    <source>
        <dbReference type="Pfam" id="PF20238"/>
    </source>
</evidence>
<evidence type="ECO:0000256" key="2">
    <source>
        <dbReference type="ARBA" id="ARBA00022475"/>
    </source>
</evidence>
<dbReference type="Pfam" id="PF20238">
    <property type="entry name" value="BIM1-like_dom"/>
    <property type="match status" value="1"/>
</dbReference>
<keyword evidence="2" id="KW-1003">Cell membrane</keyword>
<comment type="subcellular location">
    <subcellularLocation>
        <location evidence="1">Cell membrane</location>
        <topology evidence="1">Lipid-anchor</topology>
        <topology evidence="1">GPI-anchor</topology>
    </subcellularLocation>
</comment>
<comment type="caution">
    <text evidence="10">The sequence shown here is derived from an EMBL/GenBank/DDBJ whole genome shotgun (WGS) entry which is preliminary data.</text>
</comment>
<dbReference type="PANTHER" id="PTHR34992">
    <property type="entry name" value="HYPHAL ANASTAMOSIS-7 PROTEIN"/>
    <property type="match status" value="1"/>
</dbReference>
<dbReference type="Proteomes" id="UP001385951">
    <property type="component" value="Unassembled WGS sequence"/>
</dbReference>
<feature type="signal peptide" evidence="8">
    <location>
        <begin position="1"/>
        <end position="18"/>
    </location>
</feature>
<keyword evidence="4 8" id="KW-0732">Signal</keyword>
<evidence type="ECO:0000256" key="5">
    <source>
        <dbReference type="ARBA" id="ARBA00023136"/>
    </source>
</evidence>
<organism evidence="10 11">
    <name type="scientific">Cerrena zonata</name>
    <dbReference type="NCBI Taxonomy" id="2478898"/>
    <lineage>
        <taxon>Eukaryota</taxon>
        <taxon>Fungi</taxon>
        <taxon>Dikarya</taxon>
        <taxon>Basidiomycota</taxon>
        <taxon>Agaricomycotina</taxon>
        <taxon>Agaricomycetes</taxon>
        <taxon>Polyporales</taxon>
        <taxon>Cerrenaceae</taxon>
        <taxon>Cerrena</taxon>
    </lineage>
</organism>
<dbReference type="PANTHER" id="PTHR34992:SF1">
    <property type="entry name" value="COPPER ACQUISITION FACTOR BIM1-LIKE DOMAIN-CONTAINING PROTEIN"/>
    <property type="match status" value="1"/>
</dbReference>
<evidence type="ECO:0000256" key="4">
    <source>
        <dbReference type="ARBA" id="ARBA00022729"/>
    </source>
</evidence>
<sequence>MRFTSLAFFSGLLTVASAHFALQYPEPRGIRVADDEVNFCDGYPTAASNRSQFPLSGGFVSIESHHQGYTVGVIVSTAQNPSSFDNFTTAVDYFTYEQTGTLCFPINLNATGVSGIKDGANVTIQIVYNGGDGNLYQCADLTLNSTLTSVTNATCANATDTATSTSTSASATASTTNNSAQTFSGFSLAALLSVAGVAMSLL</sequence>
<dbReference type="InterPro" id="IPR046936">
    <property type="entry name" value="BIM1-like"/>
</dbReference>
<dbReference type="GO" id="GO:0098552">
    <property type="term" value="C:side of membrane"/>
    <property type="evidence" value="ECO:0007669"/>
    <property type="project" value="UniProtKB-KW"/>
</dbReference>
<gene>
    <name evidence="10" type="ORF">QCA50_001619</name>
</gene>
<feature type="chain" id="PRO_5043328926" description="Copper acquisition factor BIM1-like domain-containing protein" evidence="8">
    <location>
        <begin position="19"/>
        <end position="202"/>
    </location>
</feature>
<dbReference type="EMBL" id="JASBNA010000002">
    <property type="protein sequence ID" value="KAK7694433.1"/>
    <property type="molecule type" value="Genomic_DNA"/>
</dbReference>
<evidence type="ECO:0000256" key="6">
    <source>
        <dbReference type="ARBA" id="ARBA00023180"/>
    </source>
</evidence>
<reference evidence="10 11" key="1">
    <citation type="submission" date="2022-09" db="EMBL/GenBank/DDBJ databases">
        <authorList>
            <person name="Palmer J.M."/>
        </authorList>
    </citation>
    <scope>NUCLEOTIDE SEQUENCE [LARGE SCALE GENOMIC DNA]</scope>
    <source>
        <strain evidence="10 11">DSM 7382</strain>
    </source>
</reference>
<evidence type="ECO:0000256" key="8">
    <source>
        <dbReference type="SAM" id="SignalP"/>
    </source>
</evidence>
<dbReference type="GO" id="GO:0005886">
    <property type="term" value="C:plasma membrane"/>
    <property type="evidence" value="ECO:0007669"/>
    <property type="project" value="UniProtKB-SubCell"/>
</dbReference>
<protein>
    <recommendedName>
        <fullName evidence="9">Copper acquisition factor BIM1-like domain-containing protein</fullName>
    </recommendedName>
</protein>
<feature type="domain" description="Copper acquisition factor BIM1-like" evidence="9">
    <location>
        <begin position="17"/>
        <end position="160"/>
    </location>
</feature>
<accession>A0AAW0GM76</accession>
<name>A0AAW0GM76_9APHY</name>